<dbReference type="AlphaFoldDB" id="A0AAW0QL52"/>
<dbReference type="Gene3D" id="1.20.5.170">
    <property type="match status" value="1"/>
</dbReference>
<accession>A0AAW0QL52</accession>
<dbReference type="Proteomes" id="UP001392437">
    <property type="component" value="Unassembled WGS sequence"/>
</dbReference>
<evidence type="ECO:0000256" key="2">
    <source>
        <dbReference type="SAM" id="MobiDB-lite"/>
    </source>
</evidence>
<organism evidence="3 4">
    <name type="scientific">Apiospora kogelbergensis</name>
    <dbReference type="NCBI Taxonomy" id="1337665"/>
    <lineage>
        <taxon>Eukaryota</taxon>
        <taxon>Fungi</taxon>
        <taxon>Dikarya</taxon>
        <taxon>Ascomycota</taxon>
        <taxon>Pezizomycotina</taxon>
        <taxon>Sordariomycetes</taxon>
        <taxon>Xylariomycetidae</taxon>
        <taxon>Amphisphaeriales</taxon>
        <taxon>Apiosporaceae</taxon>
        <taxon>Apiospora</taxon>
    </lineage>
</organism>
<feature type="compositionally biased region" description="Low complexity" evidence="2">
    <location>
        <begin position="414"/>
        <end position="432"/>
    </location>
</feature>
<feature type="region of interest" description="Disordered" evidence="2">
    <location>
        <begin position="401"/>
        <end position="462"/>
    </location>
</feature>
<feature type="coiled-coil region" evidence="1">
    <location>
        <begin position="261"/>
        <end position="363"/>
    </location>
</feature>
<reference evidence="3 4" key="1">
    <citation type="submission" date="2023-01" db="EMBL/GenBank/DDBJ databases">
        <title>Analysis of 21 Apiospora genomes using comparative genomics revels a genus with tremendous synthesis potential of carbohydrate active enzymes and secondary metabolites.</title>
        <authorList>
            <person name="Sorensen T."/>
        </authorList>
    </citation>
    <scope>NUCLEOTIDE SEQUENCE [LARGE SCALE GENOMIC DNA]</scope>
    <source>
        <strain evidence="3 4">CBS 117206</strain>
    </source>
</reference>
<gene>
    <name evidence="3" type="ORF">PG999_010475</name>
</gene>
<evidence type="ECO:0000256" key="1">
    <source>
        <dbReference type="SAM" id="Coils"/>
    </source>
</evidence>
<name>A0AAW0QL52_9PEZI</name>
<comment type="caution">
    <text evidence="3">The sequence shown here is derived from an EMBL/GenBank/DDBJ whole genome shotgun (WGS) entry which is preliminary data.</text>
</comment>
<dbReference type="EMBL" id="JAQQWP010000009">
    <property type="protein sequence ID" value="KAK8100101.1"/>
    <property type="molecule type" value="Genomic_DNA"/>
</dbReference>
<evidence type="ECO:0000313" key="3">
    <source>
        <dbReference type="EMBL" id="KAK8100101.1"/>
    </source>
</evidence>
<proteinExistence type="predicted"/>
<keyword evidence="1" id="KW-0175">Coiled coil</keyword>
<keyword evidence="4" id="KW-1185">Reference proteome</keyword>
<evidence type="ECO:0000313" key="4">
    <source>
        <dbReference type="Proteomes" id="UP001392437"/>
    </source>
</evidence>
<sequence>MEEFTAQAQALAAQMRRLTRIAASSPSHEATMQFFDLMADKVTKMHETLVNSHATVEAERQAFAELPQKQAELAENQRNFQARLDNLVTREQEVTAQEGDVARQKEEVANREADVDARKAALDRREEVLDSWDTRNGERAVRLQTDQDTADNVLQRDGEVSGREDDITRREGDVTRREGNITRHAGVVGRLEARARQTSDDLERQRRQLEFREQGATAAEVNVSNREAQVLASAEAQERSLRDGLENIAARLDGVRLTEDCFRLRRELQEKQRDLDEAEAQIAQLNARLDHRTLNEENGDHEYLHHEVQQLEGDNARLQQDVQKLEDESTRLKHDLEVSSQTLEEKTNELLAEQRLREEADLREFHGQFNELQAQLEDPEVRWHLSGPREVAETPEPCLVASASSPELGSKPLALASEPGEPSEPGEASNPAQASEPAQADAPGGDGDEPLPGTLRRRLPPRQADYTPWGRFCDRMHNFLYHHRMVLEPVSAQASGLTVDQAGEYLMHVANRDRAQGHLCDFRDEADPHDWYCFKRVVEWGYAATGARLDAERCQEHPNNGDRCLQIMKGANYGELLVQLQY</sequence>
<protein>
    <submittedName>
        <fullName evidence="3">Uncharacterized protein</fullName>
    </submittedName>
</protein>